<dbReference type="EMBL" id="JAXAFJ010000005">
    <property type="protein sequence ID" value="MDX6806426.1"/>
    <property type="molecule type" value="Genomic_DNA"/>
</dbReference>
<keyword evidence="2" id="KW-1185">Reference proteome</keyword>
<comment type="caution">
    <text evidence="1">The sequence shown here is derived from an EMBL/GenBank/DDBJ whole genome shotgun (WGS) entry which is preliminary data.</text>
</comment>
<name>A0ABU4RP94_9HYPH</name>
<evidence type="ECO:0008006" key="3">
    <source>
        <dbReference type="Google" id="ProtNLM"/>
    </source>
</evidence>
<sequence length="191" mass="20736">MQLAADDISIQLANTRLILRPTLRAATRLERRFGGFQPLAHAITKGNITALAQVIQETAAQPTELPDLLYEFAAWPLRDTLAAITGPCLEVIIALAGGDQEQSQPSGKSTSSTTYSEFFEQLFQIATGVLGWSPDAAWKATPAEIVTAYRGRMDLLKQIFGSSSDADEDAYDPTNTAFDREGLAQLKMMGI</sequence>
<reference evidence="1 2" key="1">
    <citation type="submission" date="2023-11" db="EMBL/GenBank/DDBJ databases">
        <authorList>
            <person name="Bao R."/>
        </authorList>
    </citation>
    <scope>NUCLEOTIDE SEQUENCE [LARGE SCALE GENOMIC DNA]</scope>
    <source>
        <strain evidence="1 2">PJ23</strain>
    </source>
</reference>
<evidence type="ECO:0000313" key="1">
    <source>
        <dbReference type="EMBL" id="MDX6806426.1"/>
    </source>
</evidence>
<proteinExistence type="predicted"/>
<organism evidence="1 2">
    <name type="scientific">Terrihabitans rhizophilus</name>
    <dbReference type="NCBI Taxonomy" id="3092662"/>
    <lineage>
        <taxon>Bacteria</taxon>
        <taxon>Pseudomonadati</taxon>
        <taxon>Pseudomonadota</taxon>
        <taxon>Alphaproteobacteria</taxon>
        <taxon>Hyphomicrobiales</taxon>
        <taxon>Terrihabitans</taxon>
    </lineage>
</organism>
<gene>
    <name evidence="1" type="ORF">SCD90_10140</name>
</gene>
<dbReference type="Proteomes" id="UP001274321">
    <property type="component" value="Unassembled WGS sequence"/>
</dbReference>
<protein>
    <recommendedName>
        <fullName evidence="3">Tail assembly chaperone</fullName>
    </recommendedName>
</protein>
<accession>A0ABU4RP94</accession>
<dbReference type="RefSeq" id="WP_319844554.1">
    <property type="nucleotide sequence ID" value="NZ_JAXAFJ010000005.1"/>
</dbReference>
<evidence type="ECO:0000313" key="2">
    <source>
        <dbReference type="Proteomes" id="UP001274321"/>
    </source>
</evidence>